<dbReference type="AlphaFoldDB" id="A0A7Y2JWY2"/>
<dbReference type="EMBL" id="JABAIV010000002">
    <property type="protein sequence ID" value="NNG22537.1"/>
    <property type="molecule type" value="Genomic_DNA"/>
</dbReference>
<dbReference type="Proteomes" id="UP000533905">
    <property type="component" value="Unassembled WGS sequence"/>
</dbReference>
<accession>A0A7Y2JWY2</accession>
<gene>
    <name evidence="1" type="ORF">HGB41_05915</name>
</gene>
<proteinExistence type="predicted"/>
<reference evidence="1 2" key="1">
    <citation type="submission" date="2020-04" db="EMBL/GenBank/DDBJ databases">
        <title>Massilia sp. nov., a cold adapted bacteria isolated from Arctic soil.</title>
        <authorList>
            <person name="Son J."/>
            <person name="Ka J.-O."/>
        </authorList>
    </citation>
    <scope>NUCLEOTIDE SEQUENCE [LARGE SCALE GENOMIC DNA]</scope>
    <source>
        <strain evidence="1 2">ML15P13</strain>
    </source>
</reference>
<evidence type="ECO:0000313" key="1">
    <source>
        <dbReference type="EMBL" id="NNG22537.1"/>
    </source>
</evidence>
<dbReference type="RefSeq" id="WP_171082208.1">
    <property type="nucleotide sequence ID" value="NZ_JABAIV010000002.1"/>
</dbReference>
<evidence type="ECO:0000313" key="2">
    <source>
        <dbReference type="Proteomes" id="UP000533905"/>
    </source>
</evidence>
<protein>
    <submittedName>
        <fullName evidence="1">Uncharacterized protein</fullName>
    </submittedName>
</protein>
<keyword evidence="2" id="KW-1185">Reference proteome</keyword>
<sequence length="169" mass="19275">MNNQEPQQYALQALPRWHPMGGVRRRLVRKGQPLPVVVNGDALDLQVALGPFTLLATSYDYFDGCHHWLYLLRWDGTLVDQLRMPDQFGYIQDVLVLADNDLSFGYLGTNDRWRLAISEQGFRSFSPRALLMRPNRFLFARRHLLTQRTAGIPWSCPPEDASPGQPPGA</sequence>
<organism evidence="1 2">
    <name type="scientific">Telluria aromaticivorans</name>
    <dbReference type="NCBI Taxonomy" id="2725995"/>
    <lineage>
        <taxon>Bacteria</taxon>
        <taxon>Pseudomonadati</taxon>
        <taxon>Pseudomonadota</taxon>
        <taxon>Betaproteobacteria</taxon>
        <taxon>Burkholderiales</taxon>
        <taxon>Oxalobacteraceae</taxon>
        <taxon>Telluria group</taxon>
        <taxon>Telluria</taxon>
    </lineage>
</organism>
<comment type="caution">
    <text evidence="1">The sequence shown here is derived from an EMBL/GenBank/DDBJ whole genome shotgun (WGS) entry which is preliminary data.</text>
</comment>
<name>A0A7Y2JWY2_9BURK</name>